<protein>
    <submittedName>
        <fullName evidence="2">Uncharacterized protein</fullName>
    </submittedName>
</protein>
<evidence type="ECO:0000313" key="3">
    <source>
        <dbReference type="Proteomes" id="UP001152562"/>
    </source>
</evidence>
<evidence type="ECO:0000256" key="1">
    <source>
        <dbReference type="SAM" id="MobiDB-lite"/>
    </source>
</evidence>
<dbReference type="AlphaFoldDB" id="A0A9P0SPF8"/>
<dbReference type="Proteomes" id="UP001152562">
    <property type="component" value="Unassembled WGS sequence"/>
</dbReference>
<feature type="region of interest" description="Disordered" evidence="1">
    <location>
        <begin position="1"/>
        <end position="67"/>
    </location>
</feature>
<sequence length="67" mass="6781">MTVFGVRGGSAGQVVEEVEGGHSGSLGLSESHEEVSTAEDGGPSQAQLPHHAHASAALSRRYARPGS</sequence>
<proteinExistence type="predicted"/>
<feature type="compositionally biased region" description="Gly residues" evidence="1">
    <location>
        <begin position="1"/>
        <end position="11"/>
    </location>
</feature>
<dbReference type="EMBL" id="CALOZG010000001">
    <property type="protein sequence ID" value="CAH3888454.1"/>
    <property type="molecule type" value="Genomic_DNA"/>
</dbReference>
<organism evidence="2 3">
    <name type="scientific">Pieris brassicae</name>
    <name type="common">White butterfly</name>
    <name type="synonym">Large white butterfly</name>
    <dbReference type="NCBI Taxonomy" id="7116"/>
    <lineage>
        <taxon>Eukaryota</taxon>
        <taxon>Metazoa</taxon>
        <taxon>Ecdysozoa</taxon>
        <taxon>Arthropoda</taxon>
        <taxon>Hexapoda</taxon>
        <taxon>Insecta</taxon>
        <taxon>Pterygota</taxon>
        <taxon>Neoptera</taxon>
        <taxon>Endopterygota</taxon>
        <taxon>Lepidoptera</taxon>
        <taxon>Glossata</taxon>
        <taxon>Ditrysia</taxon>
        <taxon>Papilionoidea</taxon>
        <taxon>Pieridae</taxon>
        <taxon>Pierinae</taxon>
        <taxon>Pieris</taxon>
    </lineage>
</organism>
<accession>A0A9P0SPF8</accession>
<keyword evidence="3" id="KW-1185">Reference proteome</keyword>
<evidence type="ECO:0000313" key="2">
    <source>
        <dbReference type="EMBL" id="CAH3888454.1"/>
    </source>
</evidence>
<reference evidence="2" key="1">
    <citation type="submission" date="2022-05" db="EMBL/GenBank/DDBJ databases">
        <authorList>
            <person name="Okamura Y."/>
        </authorList>
    </citation>
    <scope>NUCLEOTIDE SEQUENCE</scope>
</reference>
<feature type="compositionally biased region" description="Low complexity" evidence="1">
    <location>
        <begin position="43"/>
        <end position="67"/>
    </location>
</feature>
<name>A0A9P0SPF8_PIEBR</name>
<comment type="caution">
    <text evidence="2">The sequence shown here is derived from an EMBL/GenBank/DDBJ whole genome shotgun (WGS) entry which is preliminary data.</text>
</comment>
<gene>
    <name evidence="2" type="ORF">PIBRA_LOCUS745</name>
</gene>